<sequence length="338" mass="35906">MGSTNRRNGLPTAVARDCPATSSKVRGRIRAAKGSRTRASAAAPNRSSEDIAVTLVGMSTPELDIRTVEDPDSLVAWPAGQPYMSCELAAGELLSAYSATQAGEVVAVCFVKDSSNMRDQPWATVVGQPDASLGLISACLTDHPSVLDGGQLSGCTIPRAAYESLRASLDLRGISWAHEGQGAPWDWWWTDTSPTPTPLFDKVQWLDGSEQGVASQIKELLNLASPTHWAGPENPLATRWAGIVDSSGSVVSCAAETMRIAGKPHLASVATHPDHRGQGLALAVTGWLTQQLLTEFPIVTLGMHADNDSARTVYTKLGYHCDYSWFSSGFASMPASSL</sequence>
<dbReference type="InterPro" id="IPR016181">
    <property type="entry name" value="Acyl_CoA_acyltransferase"/>
</dbReference>
<dbReference type="Gene3D" id="3.40.630.30">
    <property type="match status" value="1"/>
</dbReference>
<gene>
    <name evidence="3" type="ORF">UFOPK2938_00237</name>
</gene>
<evidence type="ECO:0000313" key="3">
    <source>
        <dbReference type="EMBL" id="CAB4772535.1"/>
    </source>
</evidence>
<protein>
    <submittedName>
        <fullName evidence="3">Unannotated protein</fullName>
    </submittedName>
</protein>
<name>A0A6J6VNJ3_9ZZZZ</name>
<reference evidence="3" key="1">
    <citation type="submission" date="2020-05" db="EMBL/GenBank/DDBJ databases">
        <authorList>
            <person name="Chiriac C."/>
            <person name="Salcher M."/>
            <person name="Ghai R."/>
            <person name="Kavagutti S V."/>
        </authorList>
    </citation>
    <scope>NUCLEOTIDE SEQUENCE</scope>
</reference>
<feature type="region of interest" description="Disordered" evidence="1">
    <location>
        <begin position="19"/>
        <end position="46"/>
    </location>
</feature>
<dbReference type="PROSITE" id="PS51186">
    <property type="entry name" value="GNAT"/>
    <property type="match status" value="1"/>
</dbReference>
<evidence type="ECO:0000259" key="2">
    <source>
        <dbReference type="PROSITE" id="PS51186"/>
    </source>
</evidence>
<dbReference type="SUPFAM" id="SSF55729">
    <property type="entry name" value="Acyl-CoA N-acyltransferases (Nat)"/>
    <property type="match status" value="1"/>
</dbReference>
<accession>A0A6J6VNJ3</accession>
<proteinExistence type="predicted"/>
<feature type="domain" description="N-acetyltransferase" evidence="2">
    <location>
        <begin position="198"/>
        <end position="336"/>
    </location>
</feature>
<organism evidence="3">
    <name type="scientific">freshwater metagenome</name>
    <dbReference type="NCBI Taxonomy" id="449393"/>
    <lineage>
        <taxon>unclassified sequences</taxon>
        <taxon>metagenomes</taxon>
        <taxon>ecological metagenomes</taxon>
    </lineage>
</organism>
<dbReference type="InterPro" id="IPR013653">
    <property type="entry name" value="GCN5-like_dom"/>
</dbReference>
<feature type="compositionally biased region" description="Basic residues" evidence="1">
    <location>
        <begin position="25"/>
        <end position="36"/>
    </location>
</feature>
<evidence type="ECO:0000256" key="1">
    <source>
        <dbReference type="SAM" id="MobiDB-lite"/>
    </source>
</evidence>
<dbReference type="EMBL" id="CAEZZX010000028">
    <property type="protein sequence ID" value="CAB4772535.1"/>
    <property type="molecule type" value="Genomic_DNA"/>
</dbReference>
<dbReference type="GO" id="GO:0016747">
    <property type="term" value="F:acyltransferase activity, transferring groups other than amino-acyl groups"/>
    <property type="evidence" value="ECO:0007669"/>
    <property type="project" value="InterPro"/>
</dbReference>
<dbReference type="AlphaFoldDB" id="A0A6J6VNJ3"/>
<dbReference type="Pfam" id="PF08445">
    <property type="entry name" value="FR47"/>
    <property type="match status" value="1"/>
</dbReference>
<dbReference type="InterPro" id="IPR000182">
    <property type="entry name" value="GNAT_dom"/>
</dbReference>